<keyword evidence="3" id="KW-1185">Reference proteome</keyword>
<protein>
    <submittedName>
        <fullName evidence="2">Uncharacterized protein</fullName>
    </submittedName>
</protein>
<dbReference type="EMBL" id="BLAG01000016">
    <property type="protein sequence ID" value="GES32821.1"/>
    <property type="molecule type" value="Genomic_DNA"/>
</dbReference>
<evidence type="ECO:0000313" key="2">
    <source>
        <dbReference type="EMBL" id="GES32821.1"/>
    </source>
</evidence>
<organism evidence="2 3">
    <name type="scientific">Streptomyces angustmyceticus</name>
    <dbReference type="NCBI Taxonomy" id="285578"/>
    <lineage>
        <taxon>Bacteria</taxon>
        <taxon>Bacillati</taxon>
        <taxon>Actinomycetota</taxon>
        <taxon>Actinomycetes</taxon>
        <taxon>Kitasatosporales</taxon>
        <taxon>Streptomycetaceae</taxon>
        <taxon>Streptomyces</taxon>
    </lineage>
</organism>
<accession>A0A5J4LLD7</accession>
<dbReference type="RefSeq" id="WP_086719520.1">
    <property type="nucleotide sequence ID" value="NZ_BLAG01000016.1"/>
</dbReference>
<dbReference type="GeneID" id="96753236"/>
<dbReference type="Proteomes" id="UP000325598">
    <property type="component" value="Unassembled WGS sequence"/>
</dbReference>
<dbReference type="AlphaFoldDB" id="A0A5J4LLD7"/>
<dbReference type="OrthoDB" id="4330838at2"/>
<feature type="region of interest" description="Disordered" evidence="1">
    <location>
        <begin position="1"/>
        <end position="90"/>
    </location>
</feature>
<reference evidence="2 3" key="1">
    <citation type="submission" date="2019-10" db="EMBL/GenBank/DDBJ databases">
        <title>Whole genome shotgun sequence of Streptomyces angustmyceticus NBRC 3934.</title>
        <authorList>
            <person name="Hosoyama A."/>
            <person name="Ichikawa N."/>
            <person name="Kimura A."/>
            <person name="Kitahashi Y."/>
            <person name="Komaki H."/>
            <person name="Uohara A."/>
        </authorList>
    </citation>
    <scope>NUCLEOTIDE SEQUENCE [LARGE SCALE GENOMIC DNA]</scope>
    <source>
        <strain evidence="2 3">NBRC 3934</strain>
    </source>
</reference>
<proteinExistence type="predicted"/>
<evidence type="ECO:0000256" key="1">
    <source>
        <dbReference type="SAM" id="MobiDB-lite"/>
    </source>
</evidence>
<name>A0A5J4LLD7_9ACTN</name>
<comment type="caution">
    <text evidence="2">The sequence shown here is derived from an EMBL/GenBank/DDBJ whole genome shotgun (WGS) entry which is preliminary data.</text>
</comment>
<evidence type="ECO:0000313" key="3">
    <source>
        <dbReference type="Proteomes" id="UP000325598"/>
    </source>
</evidence>
<gene>
    <name evidence="2" type="ORF">San01_53090</name>
</gene>
<sequence>MSAHQPSPTPEGRGSAPFAADGRVEHEARETPTMNELLAACAAASAVSTPPDAAGEARQDGPGAPEADGARDEERPAGPGTASTGGRDAA</sequence>